<dbReference type="STRING" id="639283.Snov_3339"/>
<dbReference type="HOGENOM" id="CLU_193014_0_0_5"/>
<protein>
    <submittedName>
        <fullName evidence="3">Uncharacterized protein</fullName>
    </submittedName>
</protein>
<gene>
    <name evidence="3" type="ordered locus">Snov_3339</name>
</gene>
<proteinExistence type="predicted"/>
<organism evidence="3 4">
    <name type="scientific">Ancylobacter novellus (strain ATCC 8093 / DSM 506 / JCM 20403 / CCM 1077 / IAM 12100 / NBRC 12443 / NCIMB 10456)</name>
    <name type="common">Starkeya novella</name>
    <dbReference type="NCBI Taxonomy" id="639283"/>
    <lineage>
        <taxon>Bacteria</taxon>
        <taxon>Pseudomonadati</taxon>
        <taxon>Pseudomonadota</taxon>
        <taxon>Alphaproteobacteria</taxon>
        <taxon>Hyphomicrobiales</taxon>
        <taxon>Xanthobacteraceae</taxon>
        <taxon>Ancylobacter</taxon>
    </lineage>
</organism>
<feature type="signal peptide" evidence="2">
    <location>
        <begin position="1"/>
        <end position="20"/>
    </location>
</feature>
<sequence length="72" mass="7832">MSLRLFPLMTLAATATALLAIQRSREQAVSDFVAAGSTRNAGPEEMEHPPKDWDKVDQAIDESFPASDPPAY</sequence>
<dbReference type="OrthoDB" id="7873635at2"/>
<dbReference type="EMBL" id="CP002026">
    <property type="protein sequence ID" value="ADH90613.1"/>
    <property type="molecule type" value="Genomic_DNA"/>
</dbReference>
<dbReference type="Proteomes" id="UP000006633">
    <property type="component" value="Chromosome"/>
</dbReference>
<feature type="chain" id="PRO_5003092637" evidence="2">
    <location>
        <begin position="21"/>
        <end position="72"/>
    </location>
</feature>
<evidence type="ECO:0000256" key="2">
    <source>
        <dbReference type="SAM" id="SignalP"/>
    </source>
</evidence>
<evidence type="ECO:0000256" key="1">
    <source>
        <dbReference type="SAM" id="MobiDB-lite"/>
    </source>
</evidence>
<dbReference type="eggNOG" id="ENOG5033FEP">
    <property type="taxonomic scope" value="Bacteria"/>
</dbReference>
<name>D7A8S9_ANCN5</name>
<dbReference type="AlphaFoldDB" id="D7A8S9"/>
<feature type="region of interest" description="Disordered" evidence="1">
    <location>
        <begin position="36"/>
        <end position="72"/>
    </location>
</feature>
<evidence type="ECO:0000313" key="4">
    <source>
        <dbReference type="Proteomes" id="UP000006633"/>
    </source>
</evidence>
<keyword evidence="2" id="KW-0732">Signal</keyword>
<feature type="compositionally biased region" description="Basic and acidic residues" evidence="1">
    <location>
        <begin position="45"/>
        <end position="58"/>
    </location>
</feature>
<dbReference type="KEGG" id="sno:Snov_3339"/>
<keyword evidence="4" id="KW-1185">Reference proteome</keyword>
<dbReference type="RefSeq" id="WP_013168114.1">
    <property type="nucleotide sequence ID" value="NC_014217.1"/>
</dbReference>
<accession>D7A8S9</accession>
<reference evidence="3 4" key="1">
    <citation type="journal article" date="2012" name="Stand. Genomic Sci.">
        <title>Complete genome sequence of the facultatively chemolithoautotrophic and methylotrophic alpha Proteobacterium Starkeya novella type strain (ATCC 8093(T)).</title>
        <authorList>
            <person name="Kappler U."/>
            <person name="Davenport K."/>
            <person name="Beatson S."/>
            <person name="Lucas S."/>
            <person name="Lapidus A."/>
            <person name="Copeland A."/>
            <person name="Berry K.W."/>
            <person name="Glavina Del Rio T."/>
            <person name="Hammon N."/>
            <person name="Dalin E."/>
            <person name="Tice H."/>
            <person name="Pitluck S."/>
            <person name="Richardson P."/>
            <person name="Bruce D."/>
            <person name="Goodwin L.A."/>
            <person name="Han C."/>
            <person name="Tapia R."/>
            <person name="Detter J.C."/>
            <person name="Chang Y.J."/>
            <person name="Jeffries C.D."/>
            <person name="Land M."/>
            <person name="Hauser L."/>
            <person name="Kyrpides N.C."/>
            <person name="Goker M."/>
            <person name="Ivanova N."/>
            <person name="Klenk H.P."/>
            <person name="Woyke T."/>
        </authorList>
    </citation>
    <scope>NUCLEOTIDE SEQUENCE [LARGE SCALE GENOMIC DNA]</scope>
    <source>
        <strain evidence="4">ATCC 8093 / DSM 506 / JCM 20403 / CCM 1077 / IAM 12100 / NBRC 12443 / NCIMB 10456</strain>
    </source>
</reference>
<evidence type="ECO:0000313" key="3">
    <source>
        <dbReference type="EMBL" id="ADH90613.1"/>
    </source>
</evidence>